<dbReference type="EMBL" id="CP027116">
    <property type="protein sequence ID" value="AVM22809.1"/>
    <property type="molecule type" value="Genomic_DNA"/>
</dbReference>
<organism evidence="1 2">
    <name type="scientific">Bacillus pumilus</name>
    <name type="common">Bacillus mesentericus</name>
    <dbReference type="NCBI Taxonomy" id="1408"/>
    <lineage>
        <taxon>Bacteria</taxon>
        <taxon>Bacillati</taxon>
        <taxon>Bacillota</taxon>
        <taxon>Bacilli</taxon>
        <taxon>Bacillales</taxon>
        <taxon>Bacillaceae</taxon>
        <taxon>Bacillus</taxon>
    </lineage>
</organism>
<dbReference type="Proteomes" id="UP000264960">
    <property type="component" value="Chromosome"/>
</dbReference>
<reference evidence="1 2" key="1">
    <citation type="submission" date="2018-02" db="EMBL/GenBank/DDBJ databases">
        <title>The complete genome of two Bacillus pumilus strains from Cuatro Cienegas, Coahuila, Mexico.</title>
        <authorList>
            <person name="Zarza E."/>
            <person name="Alcaraz L.D."/>
            <person name="Aguilar-Salinas B."/>
            <person name="Islas A."/>
            <person name="Olmedo-Alvarez G."/>
        </authorList>
    </citation>
    <scope>NUCLEOTIDE SEQUENCE [LARGE SCALE GENOMIC DNA]</scope>
    <source>
        <strain evidence="1 2">145</strain>
    </source>
</reference>
<proteinExistence type="predicted"/>
<gene>
    <name evidence="1" type="ORF">C5695_02705</name>
</gene>
<name>A0AAD0HK82_BACPU</name>
<accession>A0AAD0HK82</accession>
<protein>
    <submittedName>
        <fullName evidence="1">Uncharacterized protein</fullName>
    </submittedName>
</protein>
<dbReference type="AlphaFoldDB" id="A0AAD0HK82"/>
<evidence type="ECO:0000313" key="2">
    <source>
        <dbReference type="Proteomes" id="UP000264960"/>
    </source>
</evidence>
<evidence type="ECO:0000313" key="1">
    <source>
        <dbReference type="EMBL" id="AVM22809.1"/>
    </source>
</evidence>
<sequence length="103" mass="11945">MSNKTERKTAPTHFVTFIRSSLFLYVMDSNPYLSIGFTLYYSFIHQHEAKVGEPNKGKKIVILKISLYLNTYIRHFTLHDIGGFIYCSFNKDPYAPSSIDDKI</sequence>